<accession>A0AAV4PQR8</accession>
<dbReference type="Gene3D" id="3.40.190.10">
    <property type="entry name" value="Periplasmic binding protein-like II"/>
    <property type="match status" value="1"/>
</dbReference>
<evidence type="ECO:0000313" key="10">
    <source>
        <dbReference type="Proteomes" id="UP001054945"/>
    </source>
</evidence>
<dbReference type="SUPFAM" id="SSF53850">
    <property type="entry name" value="Periplasmic binding protein-like II"/>
    <property type="match status" value="1"/>
</dbReference>
<dbReference type="PANTHER" id="PTHR42643:SF24">
    <property type="entry name" value="IONOTROPIC RECEPTOR 60A"/>
    <property type="match status" value="1"/>
</dbReference>
<keyword evidence="7" id="KW-0325">Glycoprotein</keyword>
<evidence type="ECO:0000256" key="5">
    <source>
        <dbReference type="ARBA" id="ARBA00023136"/>
    </source>
</evidence>
<keyword evidence="3 8" id="KW-0812">Transmembrane</keyword>
<organism evidence="9 10">
    <name type="scientific">Caerostris extrusa</name>
    <name type="common">Bark spider</name>
    <name type="synonym">Caerostris bankana</name>
    <dbReference type="NCBI Taxonomy" id="172846"/>
    <lineage>
        <taxon>Eukaryota</taxon>
        <taxon>Metazoa</taxon>
        <taxon>Ecdysozoa</taxon>
        <taxon>Arthropoda</taxon>
        <taxon>Chelicerata</taxon>
        <taxon>Arachnida</taxon>
        <taxon>Araneae</taxon>
        <taxon>Araneomorphae</taxon>
        <taxon>Entelegynae</taxon>
        <taxon>Araneoidea</taxon>
        <taxon>Araneidae</taxon>
        <taxon>Caerostris</taxon>
    </lineage>
</organism>
<dbReference type="PANTHER" id="PTHR42643">
    <property type="entry name" value="IONOTROPIC RECEPTOR 20A-RELATED"/>
    <property type="match status" value="1"/>
</dbReference>
<dbReference type="AlphaFoldDB" id="A0AAV4PQR8"/>
<name>A0AAV4PQR8_CAEEX</name>
<evidence type="ECO:0000256" key="6">
    <source>
        <dbReference type="ARBA" id="ARBA00023170"/>
    </source>
</evidence>
<comment type="subcellular location">
    <subcellularLocation>
        <location evidence="1">Cell membrane</location>
        <topology evidence="1">Multi-pass membrane protein</topology>
    </subcellularLocation>
</comment>
<evidence type="ECO:0000256" key="3">
    <source>
        <dbReference type="ARBA" id="ARBA00022692"/>
    </source>
</evidence>
<protein>
    <submittedName>
        <fullName evidence="9">Uncharacterized protein</fullName>
    </submittedName>
</protein>
<feature type="transmembrane region" description="Helical" evidence="8">
    <location>
        <begin position="76"/>
        <end position="94"/>
    </location>
</feature>
<dbReference type="GO" id="GO:0005886">
    <property type="term" value="C:plasma membrane"/>
    <property type="evidence" value="ECO:0007669"/>
    <property type="project" value="UniProtKB-SubCell"/>
</dbReference>
<dbReference type="Proteomes" id="UP001054945">
    <property type="component" value="Unassembled WGS sequence"/>
</dbReference>
<evidence type="ECO:0000256" key="1">
    <source>
        <dbReference type="ARBA" id="ARBA00004651"/>
    </source>
</evidence>
<evidence type="ECO:0000256" key="8">
    <source>
        <dbReference type="SAM" id="Phobius"/>
    </source>
</evidence>
<reference evidence="9 10" key="1">
    <citation type="submission" date="2021-06" db="EMBL/GenBank/DDBJ databases">
        <title>Caerostris extrusa draft genome.</title>
        <authorList>
            <person name="Kono N."/>
            <person name="Arakawa K."/>
        </authorList>
    </citation>
    <scope>NUCLEOTIDE SEQUENCE [LARGE SCALE GENOMIC DNA]</scope>
</reference>
<dbReference type="EMBL" id="BPLR01005021">
    <property type="protein sequence ID" value="GIX99265.1"/>
    <property type="molecule type" value="Genomic_DNA"/>
</dbReference>
<keyword evidence="6" id="KW-0675">Receptor</keyword>
<evidence type="ECO:0000256" key="2">
    <source>
        <dbReference type="ARBA" id="ARBA00022475"/>
    </source>
</evidence>
<gene>
    <name evidence="9" type="primary">AVEN_256300_1</name>
    <name evidence="9" type="ORF">CEXT_116851</name>
</gene>
<comment type="caution">
    <text evidence="9">The sequence shown here is derived from an EMBL/GenBank/DDBJ whole genome shotgun (WGS) entry which is preliminary data.</text>
</comment>
<evidence type="ECO:0000256" key="4">
    <source>
        <dbReference type="ARBA" id="ARBA00022989"/>
    </source>
</evidence>
<evidence type="ECO:0000256" key="7">
    <source>
        <dbReference type="ARBA" id="ARBA00023180"/>
    </source>
</evidence>
<feature type="transmembrane region" description="Helical" evidence="8">
    <location>
        <begin position="125"/>
        <end position="147"/>
    </location>
</feature>
<keyword evidence="5 8" id="KW-0472">Membrane</keyword>
<sequence length="174" mass="19465">MLYYDPLPDGNFTGILGMVQGGEADLTITYMPTKKYYSKSIDFSVPYKQEELTFITPKPGNIKSNLALLQVFDTTTWIGICIVLIVMSIVFAKFKGSVGTNLLKLLGTVVGQSSTIGNCSLRSKILLTAWFLFTLLISLQFFCHFTFSRIIQPTKVPPVRNFQELFRAVQSGRS</sequence>
<keyword evidence="4 8" id="KW-1133">Transmembrane helix</keyword>
<proteinExistence type="predicted"/>
<dbReference type="InterPro" id="IPR052192">
    <property type="entry name" value="Insect_Ionotropic_Sensory_Rcpt"/>
</dbReference>
<keyword evidence="10" id="KW-1185">Reference proteome</keyword>
<keyword evidence="2" id="KW-1003">Cell membrane</keyword>
<evidence type="ECO:0000313" key="9">
    <source>
        <dbReference type="EMBL" id="GIX99265.1"/>
    </source>
</evidence>